<reference evidence="5 6" key="1">
    <citation type="submission" date="2006-01" db="EMBL/GenBank/DDBJ databases">
        <title>Complete sequence of Rhodopseudomonas palustris HaA2.</title>
        <authorList>
            <consortium name="US DOE Joint Genome Institute"/>
            <person name="Copeland A."/>
            <person name="Lucas S."/>
            <person name="Lapidus A."/>
            <person name="Barry K."/>
            <person name="Detter J.C."/>
            <person name="Glavina T."/>
            <person name="Hammon N."/>
            <person name="Israni S."/>
            <person name="Pitluck S."/>
            <person name="Chain P."/>
            <person name="Malfatti S."/>
            <person name="Shin M."/>
            <person name="Vergez L."/>
            <person name="Schmutz J."/>
            <person name="Larimer F."/>
            <person name="Land M."/>
            <person name="Hauser L."/>
            <person name="Pelletier D.A."/>
            <person name="Kyrpides N."/>
            <person name="Anderson I."/>
            <person name="Oda Y."/>
            <person name="Harwood C.S."/>
            <person name="Richardson P."/>
        </authorList>
    </citation>
    <scope>NUCLEOTIDE SEQUENCE [LARGE SCALE GENOMIC DNA]</scope>
    <source>
        <strain evidence="5 6">HaA2</strain>
    </source>
</reference>
<organism evidence="5 6">
    <name type="scientific">Rhodopseudomonas palustris (strain HaA2)</name>
    <dbReference type="NCBI Taxonomy" id="316058"/>
    <lineage>
        <taxon>Bacteria</taxon>
        <taxon>Pseudomonadati</taxon>
        <taxon>Pseudomonadota</taxon>
        <taxon>Alphaproteobacteria</taxon>
        <taxon>Hyphomicrobiales</taxon>
        <taxon>Nitrobacteraceae</taxon>
        <taxon>Rhodopseudomonas</taxon>
    </lineage>
</organism>
<dbReference type="EC" id="3.1.3.18" evidence="4"/>
<protein>
    <recommendedName>
        <fullName evidence="4">phosphoglycolate phosphatase</fullName>
        <ecNumber evidence="4">3.1.3.18</ecNumber>
    </recommendedName>
</protein>
<dbReference type="InterPro" id="IPR023214">
    <property type="entry name" value="HAD_sf"/>
</dbReference>
<accession>Q2IYD9</accession>
<dbReference type="KEGG" id="rpb:RPB_2065"/>
<dbReference type="InterPro" id="IPR041492">
    <property type="entry name" value="HAD_2"/>
</dbReference>
<dbReference type="SUPFAM" id="SSF56784">
    <property type="entry name" value="HAD-like"/>
    <property type="match status" value="1"/>
</dbReference>
<name>Q2IYD9_RHOP2</name>
<keyword evidence="5" id="KW-0378">Hydrolase</keyword>
<dbReference type="Pfam" id="PF13419">
    <property type="entry name" value="HAD_2"/>
    <property type="match status" value="1"/>
</dbReference>
<comment type="similarity">
    <text evidence="3">Belongs to the HAD-like hydrolase superfamily. CbbY/CbbZ/Gph/YieH family.</text>
</comment>
<proteinExistence type="inferred from homology"/>
<dbReference type="STRING" id="316058.RPB_2065"/>
<comment type="pathway">
    <text evidence="2">Organic acid metabolism; glycolate biosynthesis; glycolate from 2-phosphoglycolate: step 1/1.</text>
</comment>
<dbReference type="EMBL" id="CP000250">
    <property type="protein sequence ID" value="ABD06771.1"/>
    <property type="molecule type" value="Genomic_DNA"/>
</dbReference>
<evidence type="ECO:0000256" key="1">
    <source>
        <dbReference type="ARBA" id="ARBA00000830"/>
    </source>
</evidence>
<evidence type="ECO:0000313" key="6">
    <source>
        <dbReference type="Proteomes" id="UP000008809"/>
    </source>
</evidence>
<dbReference type="OrthoDB" id="9793014at2"/>
<gene>
    <name evidence="5" type="ordered locus">RPB_2065</name>
</gene>
<dbReference type="PANTHER" id="PTHR43434:SF1">
    <property type="entry name" value="PHOSPHOGLYCOLATE PHOSPHATASE"/>
    <property type="match status" value="1"/>
</dbReference>
<dbReference type="SFLD" id="SFLDG01129">
    <property type="entry name" value="C1.5:_HAD__Beta-PGM__Phosphata"/>
    <property type="match status" value="1"/>
</dbReference>
<evidence type="ECO:0000256" key="2">
    <source>
        <dbReference type="ARBA" id="ARBA00004818"/>
    </source>
</evidence>
<evidence type="ECO:0000256" key="4">
    <source>
        <dbReference type="ARBA" id="ARBA00013078"/>
    </source>
</evidence>
<dbReference type="Proteomes" id="UP000008809">
    <property type="component" value="Chromosome"/>
</dbReference>
<dbReference type="RefSeq" id="WP_011440959.1">
    <property type="nucleotide sequence ID" value="NC_007778.1"/>
</dbReference>
<keyword evidence="6" id="KW-1185">Reference proteome</keyword>
<dbReference type="InterPro" id="IPR023198">
    <property type="entry name" value="PGP-like_dom2"/>
</dbReference>
<dbReference type="eggNOG" id="COG0546">
    <property type="taxonomic scope" value="Bacteria"/>
</dbReference>
<evidence type="ECO:0000256" key="3">
    <source>
        <dbReference type="ARBA" id="ARBA00006171"/>
    </source>
</evidence>
<dbReference type="NCBIfam" id="TIGR01549">
    <property type="entry name" value="HAD-SF-IA-v1"/>
    <property type="match status" value="1"/>
</dbReference>
<dbReference type="HOGENOM" id="CLU_045011_19_3_5"/>
<evidence type="ECO:0000313" key="5">
    <source>
        <dbReference type="EMBL" id="ABD06771.1"/>
    </source>
</evidence>
<sequence length="216" mass="22476">MTAVLFDLDGVLIDSWQAVEAAFLAAAADHALDGRARLSDFRARMGMPLEAIVAEFGFPSGFPAAFRAAARLHDPKARAFPGVVAMLQHIRSAGLKLGVVTGKDRPRTLSILAATGLIELVDAVVTADDAPGKPAPDGLWLCERRLGAGAALAFVGDTAIDLAAARNAGRIAMLAHWGGGPQVTDRAGVIEVATPGEVTDLVVALAQEARRLEPAR</sequence>
<dbReference type="GO" id="GO:0008967">
    <property type="term" value="F:phosphoglycolate phosphatase activity"/>
    <property type="evidence" value="ECO:0007669"/>
    <property type="project" value="UniProtKB-EC"/>
</dbReference>
<dbReference type="InterPro" id="IPR050155">
    <property type="entry name" value="HAD-like_hydrolase_sf"/>
</dbReference>
<dbReference type="Gene3D" id="1.10.150.240">
    <property type="entry name" value="Putative phosphatase, domain 2"/>
    <property type="match status" value="1"/>
</dbReference>
<dbReference type="GO" id="GO:0006281">
    <property type="term" value="P:DNA repair"/>
    <property type="evidence" value="ECO:0007669"/>
    <property type="project" value="TreeGrafter"/>
</dbReference>
<dbReference type="SFLD" id="SFLDS00003">
    <property type="entry name" value="Haloacid_Dehalogenase"/>
    <property type="match status" value="1"/>
</dbReference>
<dbReference type="PANTHER" id="PTHR43434">
    <property type="entry name" value="PHOSPHOGLYCOLATE PHOSPHATASE"/>
    <property type="match status" value="1"/>
</dbReference>
<dbReference type="Gene3D" id="3.40.50.1000">
    <property type="entry name" value="HAD superfamily/HAD-like"/>
    <property type="match status" value="1"/>
</dbReference>
<dbReference type="InterPro" id="IPR006439">
    <property type="entry name" value="HAD-SF_hydro_IA"/>
</dbReference>
<dbReference type="InterPro" id="IPR036412">
    <property type="entry name" value="HAD-like_sf"/>
</dbReference>
<dbReference type="AlphaFoldDB" id="Q2IYD9"/>
<comment type="catalytic activity">
    <reaction evidence="1">
        <text>2-phosphoglycolate + H2O = glycolate + phosphate</text>
        <dbReference type="Rhea" id="RHEA:14369"/>
        <dbReference type="ChEBI" id="CHEBI:15377"/>
        <dbReference type="ChEBI" id="CHEBI:29805"/>
        <dbReference type="ChEBI" id="CHEBI:43474"/>
        <dbReference type="ChEBI" id="CHEBI:58033"/>
        <dbReference type="EC" id="3.1.3.18"/>
    </reaction>
</comment>